<accession>A0A0W8FD17</accession>
<sequence>MPSSQGPRPEPVSIEISGSSVSILLTQGSINIWFGKKFDKLLLSRILLMISKVDSTTEHEKEVLCRFEEISEFESNGYILTSYARKKDRYRAIFVVPFSNKRALERFMESVSTETEKEDVKITLYWRGGRVRMNIMKEELSTLGCFSILNVIYRDDQIGEQNRREKP</sequence>
<name>A0A0W8FD17_9ZZZZ</name>
<comment type="caution">
    <text evidence="1">The sequence shown here is derived from an EMBL/GenBank/DDBJ whole genome shotgun (WGS) entry which is preliminary data.</text>
</comment>
<gene>
    <name evidence="1" type="ORF">ASZ90_011530</name>
</gene>
<dbReference type="EMBL" id="LNQE01001363">
    <property type="protein sequence ID" value="KUG18772.1"/>
    <property type="molecule type" value="Genomic_DNA"/>
</dbReference>
<reference evidence="1" key="1">
    <citation type="journal article" date="2015" name="Proc. Natl. Acad. Sci. U.S.A.">
        <title>Networks of energetic and metabolic interactions define dynamics in microbial communities.</title>
        <authorList>
            <person name="Embree M."/>
            <person name="Liu J.K."/>
            <person name="Al-Bassam M.M."/>
            <person name="Zengler K."/>
        </authorList>
    </citation>
    <scope>NUCLEOTIDE SEQUENCE</scope>
</reference>
<organism evidence="1">
    <name type="scientific">hydrocarbon metagenome</name>
    <dbReference type="NCBI Taxonomy" id="938273"/>
    <lineage>
        <taxon>unclassified sequences</taxon>
        <taxon>metagenomes</taxon>
        <taxon>ecological metagenomes</taxon>
    </lineage>
</organism>
<proteinExistence type="predicted"/>
<dbReference type="AlphaFoldDB" id="A0A0W8FD17"/>
<protein>
    <submittedName>
        <fullName evidence="1">Uncharacterized protein</fullName>
    </submittedName>
</protein>
<evidence type="ECO:0000313" key="1">
    <source>
        <dbReference type="EMBL" id="KUG18772.1"/>
    </source>
</evidence>